<protein>
    <submittedName>
        <fullName evidence="6">Cell envelope biogenesis protein OmpA</fullName>
    </submittedName>
</protein>
<dbReference type="InterPro" id="IPR006665">
    <property type="entry name" value="OmpA-like"/>
</dbReference>
<dbReference type="PANTHER" id="PTHR30329">
    <property type="entry name" value="STATOR ELEMENT OF FLAGELLAR MOTOR COMPLEX"/>
    <property type="match status" value="1"/>
</dbReference>
<dbReference type="InterPro" id="IPR039567">
    <property type="entry name" value="Gly-zipper"/>
</dbReference>
<comment type="subcellular location">
    <subcellularLocation>
        <location evidence="1">Cell outer membrane</location>
    </subcellularLocation>
</comment>
<dbReference type="PRINTS" id="PR01021">
    <property type="entry name" value="OMPADOMAIN"/>
</dbReference>
<dbReference type="Pfam" id="PF00691">
    <property type="entry name" value="OmpA"/>
    <property type="match status" value="1"/>
</dbReference>
<dbReference type="AlphaFoldDB" id="W0DLK1"/>
<organism evidence="6 7">
    <name type="scientific">Thioalkalivibrio paradoxus ARh 1</name>
    <dbReference type="NCBI Taxonomy" id="713585"/>
    <lineage>
        <taxon>Bacteria</taxon>
        <taxon>Pseudomonadati</taxon>
        <taxon>Pseudomonadota</taxon>
        <taxon>Gammaproteobacteria</taxon>
        <taxon>Chromatiales</taxon>
        <taxon>Ectothiorhodospiraceae</taxon>
        <taxon>Thioalkalivibrio</taxon>
    </lineage>
</organism>
<evidence type="ECO:0000256" key="4">
    <source>
        <dbReference type="PROSITE-ProRule" id="PRU00473"/>
    </source>
</evidence>
<evidence type="ECO:0000256" key="1">
    <source>
        <dbReference type="ARBA" id="ARBA00004442"/>
    </source>
</evidence>
<dbReference type="Gene3D" id="3.30.1330.60">
    <property type="entry name" value="OmpA-like domain"/>
    <property type="match status" value="1"/>
</dbReference>
<keyword evidence="7" id="KW-1185">Reference proteome</keyword>
<dbReference type="KEGG" id="tti:THITH_15630"/>
<evidence type="ECO:0000256" key="2">
    <source>
        <dbReference type="ARBA" id="ARBA00023136"/>
    </source>
</evidence>
<dbReference type="OrthoDB" id="9782229at2"/>
<dbReference type="Proteomes" id="UP000005289">
    <property type="component" value="Chromosome"/>
</dbReference>
<dbReference type="SUPFAM" id="SSF103088">
    <property type="entry name" value="OmpA-like"/>
    <property type="match status" value="1"/>
</dbReference>
<feature type="domain" description="OmpA-like" evidence="5">
    <location>
        <begin position="101"/>
        <end position="218"/>
    </location>
</feature>
<keyword evidence="3" id="KW-0998">Cell outer membrane</keyword>
<dbReference type="HOGENOM" id="CLU_016890_6_2_6"/>
<dbReference type="PROSITE" id="PS51257">
    <property type="entry name" value="PROKAR_LIPOPROTEIN"/>
    <property type="match status" value="1"/>
</dbReference>
<dbReference type="InterPro" id="IPR036737">
    <property type="entry name" value="OmpA-like_sf"/>
</dbReference>
<evidence type="ECO:0000259" key="5">
    <source>
        <dbReference type="PROSITE" id="PS51123"/>
    </source>
</evidence>
<dbReference type="GO" id="GO:0009279">
    <property type="term" value="C:cell outer membrane"/>
    <property type="evidence" value="ECO:0007669"/>
    <property type="project" value="UniProtKB-SubCell"/>
</dbReference>
<dbReference type="InterPro" id="IPR050330">
    <property type="entry name" value="Bact_OuterMem_StrucFunc"/>
</dbReference>
<proteinExistence type="predicted"/>
<evidence type="ECO:0000256" key="3">
    <source>
        <dbReference type="ARBA" id="ARBA00023237"/>
    </source>
</evidence>
<dbReference type="EMBL" id="CP007029">
    <property type="protein sequence ID" value="AHE99474.1"/>
    <property type="molecule type" value="Genomic_DNA"/>
</dbReference>
<accession>W0DLK1</accession>
<dbReference type="RefSeq" id="WP_006746962.1">
    <property type="nucleotide sequence ID" value="NZ_CP007029.1"/>
</dbReference>
<name>W0DLK1_9GAMM</name>
<dbReference type="Pfam" id="PF13488">
    <property type="entry name" value="Gly-zipper_Omp"/>
    <property type="match status" value="1"/>
</dbReference>
<sequence length="220" mass="23511">MRKLLMLTSVGLLAFATGCTTIDPYTGEERVSRTTIGAGIGAAAGAVLGSVTSSRNRTERAMIGAGIGALAGGAIGNYMDRQEEELRQQLQGTGVSVTRVGDNLVLNMPGHITFDVDRTEIKPEFQSVLDSVVLVLNRYEQTGIEVAGHTDSTGRVEYNMDLSERRARSVAHALITRGVNQVRVATIGFGPHQPIASNETAEGRTQNRRVELTLFPLTAG</sequence>
<reference evidence="6 7" key="1">
    <citation type="submission" date="2013-12" db="EMBL/GenBank/DDBJ databases">
        <authorList>
            <consortium name="DOE Joint Genome Institute"/>
            <person name="Muyzer G."/>
            <person name="Huntemann M."/>
            <person name="Han J."/>
            <person name="Chen A."/>
            <person name="Kyrpides N."/>
            <person name="Mavromatis K."/>
            <person name="Markowitz V."/>
            <person name="Palaniappan K."/>
            <person name="Ivanova N."/>
            <person name="Schaumberg A."/>
            <person name="Pati A."/>
            <person name="Liolios K."/>
            <person name="Nordberg H.P."/>
            <person name="Cantor M.N."/>
            <person name="Hua S.X."/>
            <person name="Woyke T."/>
        </authorList>
    </citation>
    <scope>NUCLEOTIDE SEQUENCE [LARGE SCALE GENOMIC DNA]</scope>
    <source>
        <strain evidence="6 7">ARh 1</strain>
    </source>
</reference>
<dbReference type="InterPro" id="IPR006664">
    <property type="entry name" value="OMP_bac"/>
</dbReference>
<evidence type="ECO:0000313" key="7">
    <source>
        <dbReference type="Proteomes" id="UP000005289"/>
    </source>
</evidence>
<dbReference type="PROSITE" id="PS51123">
    <property type="entry name" value="OMPA_2"/>
    <property type="match status" value="1"/>
</dbReference>
<gene>
    <name evidence="6" type="ORF">THITH_15630</name>
</gene>
<dbReference type="PANTHER" id="PTHR30329:SF21">
    <property type="entry name" value="LIPOPROTEIN YIAD-RELATED"/>
    <property type="match status" value="1"/>
</dbReference>
<dbReference type="CDD" id="cd07185">
    <property type="entry name" value="OmpA_C-like"/>
    <property type="match status" value="1"/>
</dbReference>
<evidence type="ECO:0000313" key="6">
    <source>
        <dbReference type="EMBL" id="AHE99474.1"/>
    </source>
</evidence>
<dbReference type="STRING" id="713585.THITH_15630"/>
<keyword evidence="2 4" id="KW-0472">Membrane</keyword>